<keyword evidence="3" id="KW-1185">Reference proteome</keyword>
<feature type="transmembrane region" description="Helical" evidence="1">
    <location>
        <begin position="61"/>
        <end position="81"/>
    </location>
</feature>
<evidence type="ECO:0000256" key="1">
    <source>
        <dbReference type="SAM" id="Phobius"/>
    </source>
</evidence>
<organism evidence="2 3">
    <name type="scientific">Monoraphidium neglectum</name>
    <dbReference type="NCBI Taxonomy" id="145388"/>
    <lineage>
        <taxon>Eukaryota</taxon>
        <taxon>Viridiplantae</taxon>
        <taxon>Chlorophyta</taxon>
        <taxon>core chlorophytes</taxon>
        <taxon>Chlorophyceae</taxon>
        <taxon>CS clade</taxon>
        <taxon>Sphaeropleales</taxon>
        <taxon>Selenastraceae</taxon>
        <taxon>Monoraphidium</taxon>
    </lineage>
</organism>
<dbReference type="EMBL" id="KK100769">
    <property type="protein sequence ID" value="KIZ03866.1"/>
    <property type="molecule type" value="Genomic_DNA"/>
</dbReference>
<reference evidence="2 3" key="1">
    <citation type="journal article" date="2013" name="BMC Genomics">
        <title>Reconstruction of the lipid metabolism for the microalga Monoraphidium neglectum from its genome sequence reveals characteristics suitable for biofuel production.</title>
        <authorList>
            <person name="Bogen C."/>
            <person name="Al-Dilaimi A."/>
            <person name="Albersmeier A."/>
            <person name="Wichmann J."/>
            <person name="Grundmann M."/>
            <person name="Rupp O."/>
            <person name="Lauersen K.J."/>
            <person name="Blifernez-Klassen O."/>
            <person name="Kalinowski J."/>
            <person name="Goesmann A."/>
            <person name="Mussgnug J.H."/>
            <person name="Kruse O."/>
        </authorList>
    </citation>
    <scope>NUCLEOTIDE SEQUENCE [LARGE SCALE GENOMIC DNA]</scope>
    <source>
        <strain evidence="2 3">SAG 48.87</strain>
    </source>
</reference>
<sequence>MCSCPFCTAAPAQTLRARCVAASLWGVLGVAGFLALGGSEGYGEDLRTLTSNGACESNNTFVWLLALGYFSVKGAVMTLAASVRAHLFESRANSAQGGHGPAAAGRMGDGASWWRWQEARWRRESAVTRAAIEFVVASTMLAALVISGGGADQLQLQIETLDERALCRLTVAMWLFWESYLAGMAGMGAGGKAAWSEAQLQRLLRVRAAQEERRQERVARLRRTGS</sequence>
<evidence type="ECO:0000313" key="3">
    <source>
        <dbReference type="Proteomes" id="UP000054498"/>
    </source>
</evidence>
<dbReference type="GeneID" id="25736972"/>
<keyword evidence="1" id="KW-0812">Transmembrane</keyword>
<feature type="transmembrane region" description="Helical" evidence="1">
    <location>
        <begin position="20"/>
        <end position="41"/>
    </location>
</feature>
<dbReference type="AlphaFoldDB" id="A0A0D2NFF8"/>
<name>A0A0D2NFF8_9CHLO</name>
<keyword evidence="1" id="KW-0472">Membrane</keyword>
<dbReference type="OrthoDB" id="10599120at2759"/>
<evidence type="ECO:0000313" key="2">
    <source>
        <dbReference type="EMBL" id="KIZ03866.1"/>
    </source>
</evidence>
<protein>
    <submittedName>
        <fullName evidence="2">Uncharacterized protein</fullName>
    </submittedName>
</protein>
<dbReference type="KEGG" id="mng:MNEG_4094"/>
<proteinExistence type="predicted"/>
<dbReference type="RefSeq" id="XP_013902885.1">
    <property type="nucleotide sequence ID" value="XM_014047431.1"/>
</dbReference>
<accession>A0A0D2NFF8</accession>
<keyword evidence="1" id="KW-1133">Transmembrane helix</keyword>
<dbReference type="Proteomes" id="UP000054498">
    <property type="component" value="Unassembled WGS sequence"/>
</dbReference>
<gene>
    <name evidence="2" type="ORF">MNEG_4094</name>
</gene>